<protein>
    <submittedName>
        <fullName evidence="1">Uncharacterized protein</fullName>
    </submittedName>
</protein>
<reference evidence="2" key="1">
    <citation type="submission" date="2024-06" db="EMBL/GenBank/DDBJ databases">
        <title>Draft Genome Sequences of Epichloe bromicola Strains Isolated from Elymus ciliaris.</title>
        <authorList>
            <consortium name="Epichloe bromicola genome sequencing consortium"/>
            <person name="Miura A."/>
            <person name="Imano S."/>
            <person name="Ashida A."/>
            <person name="Sato I."/>
            <person name="Chiba S."/>
            <person name="Tanaka A."/>
            <person name="Camagna M."/>
            <person name="Takemoto D."/>
        </authorList>
    </citation>
    <scope>NUCLEOTIDE SEQUENCE [LARGE SCALE GENOMIC DNA]</scope>
    <source>
        <strain evidence="2">DP</strain>
    </source>
</reference>
<sequence length="110" mass="12886">MTSLTPDLKELKDVQKRISETMYDIDKKNEEEAVLAYAIQGASREEISLMGRSASSVRRNRDVADTEDMNERADYLRQRLFEIEQSKARLWLKIAELQEKEAELKQKLNH</sequence>
<accession>A0ABQ0CNG6</accession>
<keyword evidence="2" id="KW-1185">Reference proteome</keyword>
<evidence type="ECO:0000313" key="2">
    <source>
        <dbReference type="Proteomes" id="UP001562357"/>
    </source>
</evidence>
<dbReference type="Proteomes" id="UP001562357">
    <property type="component" value="Unassembled WGS sequence"/>
</dbReference>
<dbReference type="EMBL" id="BAAFGZ010000104">
    <property type="protein sequence ID" value="GAB0134979.1"/>
    <property type="molecule type" value="Genomic_DNA"/>
</dbReference>
<name>A0ABQ0CNG6_9HYPO</name>
<comment type="caution">
    <text evidence="1">The sequence shown here is derived from an EMBL/GenBank/DDBJ whole genome shotgun (WGS) entry which is preliminary data.</text>
</comment>
<proteinExistence type="predicted"/>
<organism evidence="1 2">
    <name type="scientific">Epichloe bromicola</name>
    <dbReference type="NCBI Taxonomy" id="79588"/>
    <lineage>
        <taxon>Eukaryota</taxon>
        <taxon>Fungi</taxon>
        <taxon>Dikarya</taxon>
        <taxon>Ascomycota</taxon>
        <taxon>Pezizomycotina</taxon>
        <taxon>Sordariomycetes</taxon>
        <taxon>Hypocreomycetidae</taxon>
        <taxon>Hypocreales</taxon>
        <taxon>Clavicipitaceae</taxon>
        <taxon>Epichloe</taxon>
    </lineage>
</organism>
<evidence type="ECO:0000313" key="1">
    <source>
        <dbReference type="EMBL" id="GAB0134979.1"/>
    </source>
</evidence>
<gene>
    <name evidence="1" type="primary">g3331</name>
    <name evidence="1" type="ORF">EsDP_00003331</name>
</gene>